<evidence type="ECO:0000313" key="1">
    <source>
        <dbReference type="EnsemblMetazoa" id="PPA21390.1"/>
    </source>
</evidence>
<protein>
    <submittedName>
        <fullName evidence="1">Uncharacterized protein</fullName>
    </submittedName>
</protein>
<gene>
    <name evidence="1" type="primary">WBGene00110944</name>
</gene>
<dbReference type="Proteomes" id="UP000005239">
    <property type="component" value="Unassembled WGS sequence"/>
</dbReference>
<dbReference type="EnsemblMetazoa" id="PPA21390.1">
    <property type="protein sequence ID" value="PPA21390.1"/>
    <property type="gene ID" value="WBGene00110944"/>
</dbReference>
<reference evidence="2" key="1">
    <citation type="journal article" date="2008" name="Nat. Genet.">
        <title>The Pristionchus pacificus genome provides a unique perspective on nematode lifestyle and parasitism.</title>
        <authorList>
            <person name="Dieterich C."/>
            <person name="Clifton S.W."/>
            <person name="Schuster L.N."/>
            <person name="Chinwalla A."/>
            <person name="Delehaunty K."/>
            <person name="Dinkelacker I."/>
            <person name="Fulton L."/>
            <person name="Fulton R."/>
            <person name="Godfrey J."/>
            <person name="Minx P."/>
            <person name="Mitreva M."/>
            <person name="Roeseler W."/>
            <person name="Tian H."/>
            <person name="Witte H."/>
            <person name="Yang S.P."/>
            <person name="Wilson R.K."/>
            <person name="Sommer R.J."/>
        </authorList>
    </citation>
    <scope>NUCLEOTIDE SEQUENCE [LARGE SCALE GENOMIC DNA]</scope>
    <source>
        <strain evidence="2">PS312</strain>
    </source>
</reference>
<name>A0A2A6B672_PRIPA</name>
<organism evidence="1 2">
    <name type="scientific">Pristionchus pacificus</name>
    <name type="common">Parasitic nematode worm</name>
    <dbReference type="NCBI Taxonomy" id="54126"/>
    <lineage>
        <taxon>Eukaryota</taxon>
        <taxon>Metazoa</taxon>
        <taxon>Ecdysozoa</taxon>
        <taxon>Nematoda</taxon>
        <taxon>Chromadorea</taxon>
        <taxon>Rhabditida</taxon>
        <taxon>Rhabditina</taxon>
        <taxon>Diplogasteromorpha</taxon>
        <taxon>Diplogasteroidea</taxon>
        <taxon>Neodiplogasteridae</taxon>
        <taxon>Pristionchus</taxon>
    </lineage>
</organism>
<accession>A0A2A6B672</accession>
<evidence type="ECO:0000313" key="2">
    <source>
        <dbReference type="Proteomes" id="UP000005239"/>
    </source>
</evidence>
<dbReference type="AlphaFoldDB" id="A0A2A6B672"/>
<reference evidence="1" key="2">
    <citation type="submission" date="2022-06" db="UniProtKB">
        <authorList>
            <consortium name="EnsemblMetazoa"/>
        </authorList>
    </citation>
    <scope>IDENTIFICATION</scope>
    <source>
        <strain evidence="1">PS312</strain>
    </source>
</reference>
<keyword evidence="2" id="KW-1185">Reference proteome</keyword>
<sequence>NYEGGDSLVSIDVETPYLCNPSTGRLRALRSLRTKVSGKVPFKHDCLPFKKTADNIYCDQHKIIIECGFSTNGASYVVQEKDVKCPAGKIFEVTGVGYVLSMQCSGSVTEATLLNNTITSLTDLPEAKCVPVYHNLNFNSKTHPAHNVNHNWETNLNFHINLKSNIYSVDYTVHDCSLPPVPAPGSFTWPIRNFTVSYLFDGRIQYTCAKRPVGNQGSPTGPIVAELASTYTCDPADGK</sequence>
<proteinExistence type="predicted"/>
<accession>A0A8R1UG27</accession>